<gene>
    <name evidence="3" type="ORF">Ciccas_006343</name>
</gene>
<keyword evidence="1" id="KW-0175">Coiled coil</keyword>
<organism evidence="3 4">
    <name type="scientific">Cichlidogyrus casuarinus</name>
    <dbReference type="NCBI Taxonomy" id="1844966"/>
    <lineage>
        <taxon>Eukaryota</taxon>
        <taxon>Metazoa</taxon>
        <taxon>Spiralia</taxon>
        <taxon>Lophotrochozoa</taxon>
        <taxon>Platyhelminthes</taxon>
        <taxon>Monogenea</taxon>
        <taxon>Monopisthocotylea</taxon>
        <taxon>Dactylogyridea</taxon>
        <taxon>Ancyrocephalidae</taxon>
        <taxon>Cichlidogyrus</taxon>
    </lineage>
</organism>
<reference evidence="3 4" key="1">
    <citation type="submission" date="2024-11" db="EMBL/GenBank/DDBJ databases">
        <title>Adaptive evolution of stress response genes in parasites aligns with host niche diversity.</title>
        <authorList>
            <person name="Hahn C."/>
            <person name="Resl P."/>
        </authorList>
    </citation>
    <scope>NUCLEOTIDE SEQUENCE [LARGE SCALE GENOMIC DNA]</scope>
    <source>
        <strain evidence="3">EGGRZ-B1_66</strain>
        <tissue evidence="3">Body</tissue>
    </source>
</reference>
<comment type="caution">
    <text evidence="3">The sequence shown here is derived from an EMBL/GenBank/DDBJ whole genome shotgun (WGS) entry which is preliminary data.</text>
</comment>
<evidence type="ECO:0000313" key="4">
    <source>
        <dbReference type="Proteomes" id="UP001626550"/>
    </source>
</evidence>
<feature type="coiled-coil region" evidence="1">
    <location>
        <begin position="345"/>
        <end position="379"/>
    </location>
</feature>
<dbReference type="AlphaFoldDB" id="A0ABD2Q9T8"/>
<accession>A0ABD2Q9T8</accession>
<keyword evidence="4" id="KW-1185">Reference proteome</keyword>
<dbReference type="Proteomes" id="UP001626550">
    <property type="component" value="Unassembled WGS sequence"/>
</dbReference>
<evidence type="ECO:0000313" key="3">
    <source>
        <dbReference type="EMBL" id="KAL3315021.1"/>
    </source>
</evidence>
<name>A0ABD2Q9T8_9PLAT</name>
<dbReference type="EMBL" id="JBJKFK010000845">
    <property type="protein sequence ID" value="KAL3315021.1"/>
    <property type="molecule type" value="Genomic_DNA"/>
</dbReference>
<sequence length="387" mass="43306">MGTCWCSVVHPRSRGASVRPTRCRQMSVKLSVQVIEKCRPPILGGNWFSWELSVSSNPKLVSAFKVDHKQDRSPVVKLFSSFANRFLQALGPADSHHYSYSQHANKSQCNGVAAHHPVVNGVASPTNINSSWDQVSVKSGNSYQPQRSSRPDVTASNPNIMHRNNLAAHLQVYTSAGGKPGPVTIPARSRSAQPSPRHSPTPRETFGSLQRSTMDIAIGRRDYSESSIKSAFHSRRDLQDDEDEPILPSVREIIRQVEALTEREREGRSLRPASATVSRASSIKSRPGILRNMPCKNNSIIVTAPPVPAHQQDTPKAASNRLVGNITRRVSDHQQPKTVTITAEYHKLREAFMDQRKEIQKLRKELSDKDVLIDQLQKDIRLYEPWR</sequence>
<evidence type="ECO:0000256" key="2">
    <source>
        <dbReference type="SAM" id="MobiDB-lite"/>
    </source>
</evidence>
<feature type="compositionally biased region" description="Polar residues" evidence="2">
    <location>
        <begin position="130"/>
        <end position="148"/>
    </location>
</feature>
<evidence type="ECO:0000256" key="1">
    <source>
        <dbReference type="SAM" id="Coils"/>
    </source>
</evidence>
<proteinExistence type="predicted"/>
<protein>
    <submittedName>
        <fullName evidence="3">Uncharacterized protein</fullName>
    </submittedName>
</protein>
<feature type="region of interest" description="Disordered" evidence="2">
    <location>
        <begin position="175"/>
        <end position="211"/>
    </location>
</feature>
<feature type="region of interest" description="Disordered" evidence="2">
    <location>
        <begin position="130"/>
        <end position="159"/>
    </location>
</feature>